<accession>A0A6S6SAM0</accession>
<dbReference type="EMBL" id="CACVAS010000020">
    <property type="protein sequence ID" value="CAA6801639.1"/>
    <property type="molecule type" value="Genomic_DNA"/>
</dbReference>
<dbReference type="PANTHER" id="PTHR43501">
    <property type="entry name" value="CYTOSOL NON-SPECIFIC DIPEPTIDASE"/>
    <property type="match status" value="1"/>
</dbReference>
<dbReference type="InterPro" id="IPR001160">
    <property type="entry name" value="Peptidase_M20C"/>
</dbReference>
<protein>
    <submittedName>
        <fullName evidence="2">Aminoacyl-histidine dipeptidase (Peptidase D) (EC)</fullName>
        <ecNumber evidence="2">3.4.13.3</ecNumber>
    </submittedName>
</protein>
<keyword evidence="2" id="KW-0224">Dipeptidase</keyword>
<dbReference type="EC" id="3.4.13.3" evidence="2"/>
<evidence type="ECO:0000313" key="2">
    <source>
        <dbReference type="EMBL" id="CAA6801639.1"/>
    </source>
</evidence>
<dbReference type="AlphaFoldDB" id="A0A6S6SAM0"/>
<gene>
    <name evidence="2" type="ORF">HELGO_WM2469</name>
</gene>
<sequence length="427" mass="46549">MSEIIGHFQTLTQIPHCSKEAELLLDFLVDFAKTRGYEVEVDEVKNIYIHKGNPTLCLQAHYDMVCMGKAPMIETYIEEGVMRAKDSSLGADNGMAIAMMMQNMDEGLALEFLLTSDEEIGLIGANEVAFELKSKYMLNLDSEDEAEVYIGCAGGADITAFKQDAYVEGKGSCYEVAVKGLVGGHSGVDIDKGIDSAIKVLGAYLAKNGVTQLASIYAGERRNSIPANAVAIVRSEKPLTNATDVTTRVLKEEPKVLKEGAKIIELIDTFKHGVHATNDALGIPDISINLAIITADEKGGVKIETSARAMGAEALELLTSETVNLFENYSFEVQVEDKYPAWKPDISSFTNLVSEEMKAVFGHTKMMAIHAGLECGVIAEKYPSMKFASIGPTIRYPHSTREEVDLLSVERTYEVLKGIIQNIGEVK</sequence>
<organism evidence="2">
    <name type="scientific">uncultured Sulfurovum sp</name>
    <dbReference type="NCBI Taxonomy" id="269237"/>
    <lineage>
        <taxon>Bacteria</taxon>
        <taxon>Pseudomonadati</taxon>
        <taxon>Campylobacterota</taxon>
        <taxon>Epsilonproteobacteria</taxon>
        <taxon>Campylobacterales</taxon>
        <taxon>Sulfurovaceae</taxon>
        <taxon>Sulfurovum</taxon>
        <taxon>environmental samples</taxon>
    </lineage>
</organism>
<keyword evidence="1 2" id="KW-0378">Hydrolase</keyword>
<dbReference type="PRINTS" id="PR00934">
    <property type="entry name" value="XHISDIPTASE"/>
</dbReference>
<dbReference type="Gene3D" id="3.40.630.10">
    <property type="entry name" value="Zn peptidases"/>
    <property type="match status" value="2"/>
</dbReference>
<dbReference type="FunFam" id="3.40.630.10:FF:000018">
    <property type="entry name" value="Aminoacyl-histidine dipeptidase PepD"/>
    <property type="match status" value="1"/>
</dbReference>
<name>A0A6S6SAM0_9BACT</name>
<dbReference type="PANTHER" id="PTHR43501:SF1">
    <property type="entry name" value="CYTOSOL NON-SPECIFIC DIPEPTIDASE"/>
    <property type="match status" value="1"/>
</dbReference>
<dbReference type="GO" id="GO:0070573">
    <property type="term" value="F:metallodipeptidase activity"/>
    <property type="evidence" value="ECO:0007669"/>
    <property type="project" value="TreeGrafter"/>
</dbReference>
<proteinExistence type="predicted"/>
<dbReference type="GO" id="GO:0006508">
    <property type="term" value="P:proteolysis"/>
    <property type="evidence" value="ECO:0007669"/>
    <property type="project" value="InterPro"/>
</dbReference>
<reference evidence="2" key="1">
    <citation type="submission" date="2020-01" db="EMBL/GenBank/DDBJ databases">
        <authorList>
            <person name="Meier V. D."/>
            <person name="Meier V D."/>
        </authorList>
    </citation>
    <scope>NUCLEOTIDE SEQUENCE</scope>
    <source>
        <strain evidence="2">HLG_WM_MAG_01</strain>
    </source>
</reference>
<dbReference type="SUPFAM" id="SSF53187">
    <property type="entry name" value="Zn-dependent exopeptidases"/>
    <property type="match status" value="1"/>
</dbReference>
<dbReference type="Pfam" id="PF01546">
    <property type="entry name" value="Peptidase_M20"/>
    <property type="match status" value="1"/>
</dbReference>
<dbReference type="InterPro" id="IPR002933">
    <property type="entry name" value="Peptidase_M20"/>
</dbReference>
<dbReference type="GO" id="GO:0005829">
    <property type="term" value="C:cytosol"/>
    <property type="evidence" value="ECO:0007669"/>
    <property type="project" value="TreeGrafter"/>
</dbReference>
<keyword evidence="2" id="KW-0645">Protease</keyword>
<evidence type="ECO:0000256" key="1">
    <source>
        <dbReference type="ARBA" id="ARBA00022801"/>
    </source>
</evidence>